<proteinExistence type="predicted"/>
<dbReference type="Proteomes" id="UP000565441">
    <property type="component" value="Unassembled WGS sequence"/>
</dbReference>
<organism evidence="2 3">
    <name type="scientific">Tricholomella constricta</name>
    <dbReference type="NCBI Taxonomy" id="117010"/>
    <lineage>
        <taxon>Eukaryota</taxon>
        <taxon>Fungi</taxon>
        <taxon>Dikarya</taxon>
        <taxon>Basidiomycota</taxon>
        <taxon>Agaricomycotina</taxon>
        <taxon>Agaricomycetes</taxon>
        <taxon>Agaricomycetidae</taxon>
        <taxon>Agaricales</taxon>
        <taxon>Tricholomatineae</taxon>
        <taxon>Lyophyllaceae</taxon>
        <taxon>Tricholomella</taxon>
    </lineage>
</organism>
<gene>
    <name evidence="2" type="ORF">D9615_008098</name>
</gene>
<keyword evidence="3" id="KW-1185">Reference proteome</keyword>
<dbReference type="PANTHER" id="PTHR33266:SF1">
    <property type="entry name" value="F-BOX DOMAIN-CONTAINING PROTEIN"/>
    <property type="match status" value="1"/>
</dbReference>
<dbReference type="PANTHER" id="PTHR33266">
    <property type="entry name" value="CHROMOSOME 15, WHOLE GENOME SHOTGUN SEQUENCE"/>
    <property type="match status" value="1"/>
</dbReference>
<name>A0A8H5GW65_9AGAR</name>
<reference evidence="2 3" key="1">
    <citation type="journal article" date="2020" name="ISME J.">
        <title>Uncovering the hidden diversity of litter-decomposition mechanisms in mushroom-forming fungi.</title>
        <authorList>
            <person name="Floudas D."/>
            <person name="Bentzer J."/>
            <person name="Ahren D."/>
            <person name="Johansson T."/>
            <person name="Persson P."/>
            <person name="Tunlid A."/>
        </authorList>
    </citation>
    <scope>NUCLEOTIDE SEQUENCE [LARGE SCALE GENOMIC DNA]</scope>
    <source>
        <strain evidence="2 3">CBS 661.87</strain>
    </source>
</reference>
<dbReference type="AlphaFoldDB" id="A0A8H5GW65"/>
<evidence type="ECO:0000313" key="3">
    <source>
        <dbReference type="Proteomes" id="UP000565441"/>
    </source>
</evidence>
<evidence type="ECO:0000256" key="1">
    <source>
        <dbReference type="SAM" id="MobiDB-lite"/>
    </source>
</evidence>
<evidence type="ECO:0000313" key="2">
    <source>
        <dbReference type="EMBL" id="KAF5371940.1"/>
    </source>
</evidence>
<comment type="caution">
    <text evidence="2">The sequence shown here is derived from an EMBL/GenBank/DDBJ whole genome shotgun (WGS) entry which is preliminary data.</text>
</comment>
<dbReference type="EMBL" id="JAACJP010000044">
    <property type="protein sequence ID" value="KAF5371940.1"/>
    <property type="molecule type" value="Genomic_DNA"/>
</dbReference>
<feature type="region of interest" description="Disordered" evidence="1">
    <location>
        <begin position="1"/>
        <end position="21"/>
    </location>
</feature>
<dbReference type="OrthoDB" id="3270019at2759"/>
<sequence>MDLKRHAEEDITSGPPSKRKFDPLAISSSPLPVDHHALDQEVLAKVDDVPSILYDSGERKAACEFLWQYVVDFSPGLKHEFALLTHPFYREHEDQLANLITEAWRAKSFQRIRELAILREDFPRQMLEELSPSDRLQLEAAHAGFQAKFEGNNHQLLYELMDSLVTAPSNIQGPYVNALSIIQSSGMGKSRVVDAVATLKVAFPFNLREILPGGQAAYPPSDHNVRDFFHPRYMETEQALEIRYIYFFIALFSIGARRIQDLPNNNSESVAMRWRQYLSEGSTMSEVGPAREKFYSDVIQEANKAIKYQYRDEACDLPTALRQSCDGLMKVFKTAIEKFESQSKGKDMNGRDNSRTIFFMYFDDAHDLIIPLETATQERARSPFYVLGRVLSRLNAFKQFTVFLSTNSRLGAFTPPSASLYPDLRGREPTMRCPPYTELPFDTFARNAFENLKEQKGGSVKIYEVCALDFVVKFGRSLWAAQWNHSPAGLRDSIIPFAIRKLGELDSSYTKLAALAIRINLDFDTERQIAREIDEKLVESHLRVVFAVPAHGRFMRTGSPSEPLLVEAARQHLDFKQSNEIQFTAPTLLSDAFSKGYLARGDRGETLLRTLFILARDAVVCKMQNPPINAPIRVLDWLRALFHPKWHDLILKARPVGDLKGLTLAEAFDDAWVNFTHFVRAGDSAVVGLKYLSACIVRGMVFQCMPTFPVDVVAGIHHGYDNPLQEIHTSPLLARAKNRLVTLPELIDPTVAGTTELPVLSILHEFGAHSGPHVIIPEMPSVVVRSGNQGIQKNHYQIVAHGAQNAIYAVIPPKTEHMYKDILAADGLVED</sequence>
<accession>A0A8H5GW65</accession>
<protein>
    <submittedName>
        <fullName evidence="2">Uncharacterized protein</fullName>
    </submittedName>
</protein>